<evidence type="ECO:0000259" key="1">
    <source>
        <dbReference type="Pfam" id="PF03372"/>
    </source>
</evidence>
<organism evidence="2 3">
    <name type="scientific">Zoogloea oleivorans</name>
    <dbReference type="NCBI Taxonomy" id="1552750"/>
    <lineage>
        <taxon>Bacteria</taxon>
        <taxon>Pseudomonadati</taxon>
        <taxon>Pseudomonadota</taxon>
        <taxon>Betaproteobacteria</taxon>
        <taxon>Rhodocyclales</taxon>
        <taxon>Zoogloeaceae</taxon>
        <taxon>Zoogloea</taxon>
    </lineage>
</organism>
<dbReference type="SUPFAM" id="SSF56219">
    <property type="entry name" value="DNase I-like"/>
    <property type="match status" value="1"/>
</dbReference>
<dbReference type="Gene3D" id="2.150.10.10">
    <property type="entry name" value="Serralysin-like metalloprotease, C-terminal"/>
    <property type="match status" value="1"/>
</dbReference>
<dbReference type="GO" id="GO:0004519">
    <property type="term" value="F:endonuclease activity"/>
    <property type="evidence" value="ECO:0007669"/>
    <property type="project" value="UniProtKB-KW"/>
</dbReference>
<dbReference type="InterPro" id="IPR018511">
    <property type="entry name" value="Hemolysin-typ_Ca-bd_CS"/>
</dbReference>
<dbReference type="CDD" id="cd04486">
    <property type="entry name" value="YhcR_OBF_like"/>
    <property type="match status" value="1"/>
</dbReference>
<comment type="caution">
    <text evidence="2">The sequence shown here is derived from an EMBL/GenBank/DDBJ whole genome shotgun (WGS) entry which is preliminary data.</text>
</comment>
<dbReference type="InterPro" id="IPR019960">
    <property type="entry name" value="T1SS_VCA0849"/>
</dbReference>
<evidence type="ECO:0000313" key="3">
    <source>
        <dbReference type="Proteomes" id="UP000389128"/>
    </source>
</evidence>
<evidence type="ECO:0000313" key="2">
    <source>
        <dbReference type="EMBL" id="TYC62314.1"/>
    </source>
</evidence>
<dbReference type="InterPro" id="IPR047971">
    <property type="entry name" value="ExeM-like"/>
</dbReference>
<dbReference type="InterPro" id="IPR001343">
    <property type="entry name" value="Hemolysn_Ca-bd"/>
</dbReference>
<dbReference type="SUPFAM" id="SSF51120">
    <property type="entry name" value="beta-Roll"/>
    <property type="match status" value="1"/>
</dbReference>
<gene>
    <name evidence="2" type="ORF">ETQ85_01595</name>
</gene>
<feature type="domain" description="Endonuclease/exonuclease/phosphatase" evidence="1">
    <location>
        <begin position="427"/>
        <end position="723"/>
    </location>
</feature>
<dbReference type="Gene3D" id="3.60.10.10">
    <property type="entry name" value="Endonuclease/exonuclease/phosphatase"/>
    <property type="match status" value="1"/>
</dbReference>
<dbReference type="InterPro" id="IPR005135">
    <property type="entry name" value="Endo/exonuclease/phosphatase"/>
</dbReference>
<dbReference type="GO" id="GO:0005509">
    <property type="term" value="F:calcium ion binding"/>
    <property type="evidence" value="ECO:0007669"/>
    <property type="project" value="InterPro"/>
</dbReference>
<dbReference type="InterPro" id="IPR036691">
    <property type="entry name" value="Endo/exonu/phosph_ase_sf"/>
</dbReference>
<accession>A0A6C2D8J9</accession>
<dbReference type="Pfam" id="PF00353">
    <property type="entry name" value="HemolysinCabind"/>
    <property type="match status" value="1"/>
</dbReference>
<dbReference type="NCBIfam" id="NF033681">
    <property type="entry name" value="ExeM_NucH_DNase"/>
    <property type="match status" value="1"/>
</dbReference>
<keyword evidence="2" id="KW-0378">Hydrolase</keyword>
<dbReference type="EMBL" id="SDKK01000001">
    <property type="protein sequence ID" value="TYC62314.1"/>
    <property type="molecule type" value="Genomic_DNA"/>
</dbReference>
<dbReference type="PANTHER" id="PTHR42834:SF1">
    <property type="entry name" value="ENDONUCLEASE_EXONUCLEASE_PHOSPHATASE FAMILY PROTEIN (AFU_ORTHOLOGUE AFUA_3G09210)"/>
    <property type="match status" value="1"/>
</dbReference>
<dbReference type="PANTHER" id="PTHR42834">
    <property type="entry name" value="ENDONUCLEASE/EXONUCLEASE/PHOSPHATASE FAMILY PROTEIN (AFU_ORTHOLOGUE AFUA_3G09210)"/>
    <property type="match status" value="1"/>
</dbReference>
<dbReference type="PRINTS" id="PR00313">
    <property type="entry name" value="CABNDNGRPT"/>
</dbReference>
<keyword evidence="3" id="KW-1185">Reference proteome</keyword>
<dbReference type="CDD" id="cd10283">
    <property type="entry name" value="MnuA_DNase1-like"/>
    <property type="match status" value="1"/>
</dbReference>
<dbReference type="NCBIfam" id="TIGR03661">
    <property type="entry name" value="T1SS_VCA0849"/>
    <property type="match status" value="1"/>
</dbReference>
<dbReference type="Proteomes" id="UP000389128">
    <property type="component" value="Unassembled WGS sequence"/>
</dbReference>
<dbReference type="GO" id="GO:0005615">
    <property type="term" value="C:extracellular space"/>
    <property type="evidence" value="ECO:0007669"/>
    <property type="project" value="InterPro"/>
</dbReference>
<dbReference type="AlphaFoldDB" id="A0A6C2D8J9"/>
<dbReference type="Pfam" id="PF03372">
    <property type="entry name" value="Exo_endo_phos"/>
    <property type="match status" value="1"/>
</dbReference>
<reference evidence="2 3" key="1">
    <citation type="submission" date="2019-01" db="EMBL/GenBank/DDBJ databases">
        <title>Zoogloea oleivorans genome sequencing and assembly.</title>
        <authorList>
            <person name="Tancsics A."/>
            <person name="Farkas M."/>
            <person name="Kriszt B."/>
            <person name="Maroti G."/>
            <person name="Horvath B."/>
        </authorList>
    </citation>
    <scope>NUCLEOTIDE SEQUENCE [LARGE SCALE GENOMIC DNA]</scope>
    <source>
        <strain evidence="2 3">Buc</strain>
    </source>
</reference>
<dbReference type="PROSITE" id="PS00330">
    <property type="entry name" value="HEMOLYSIN_CALCIUM"/>
    <property type="match status" value="2"/>
</dbReference>
<proteinExistence type="predicted"/>
<dbReference type="InterPro" id="IPR011049">
    <property type="entry name" value="Serralysin-like_metalloprot_C"/>
</dbReference>
<keyword evidence="2" id="KW-0255">Endonuclease</keyword>
<name>A0A6C2D8J9_9RHOO</name>
<keyword evidence="2" id="KW-0540">Nuclease</keyword>
<protein>
    <submittedName>
        <fullName evidence="2">ExeM/NucH family extracellular endonuclease</fullName>
    </submittedName>
</protein>
<sequence>MGYGTANFKEGTATAPAASNTLALFRTNAGCADTDQNGNDFTTGTPTPRNGSAPLNQCAGAPANAAIVPSCSPLAVQQGTAGNIVLSAIDSDSIVNGAAITSASVPGISLGPVTQASADGSSASVTLQVSSAVAAGTYPVTVQFTNNEAQNASCTVDVTVAATAASTPIYEIQGAGSASPRVGETLTTGGVITAVFPNLKGFYLQDPNGDDNPATSDGLFVYVNAALPASVVVGNRITVKGTVAEFNGLTELTAPNSITVLATGEQISPVDVSLPESINGELERFEGMLVRIVSPMTVAQNYFLGRYGQLTLSASGRIEKATNRYPAGSPEAIALANENQRRLLVLDDGSTLQNPSPTPYIGAGNTVRGGDVVSSELIGVLDQGPISASSPATIDYRLHPTIAVNFTRAHPRTTAPAAVGGNVKVASFNVLNYFNGDGAGGGYPTARGATSAAEFERQRVKIIGALKAIDADVVGLMEIENDGYGSQSAIQDLVNGLNAVMGAGTYAAVPDPAAGTGTDAIKVALIYKPARVSRVGASLADAAAINNRPPLAQTFAALNGEKFSVVVNHFKSKSCSDATGGDLDQNDGQGCFNARRLQQASQLLGFIEQVKTSAGDTDVVVIGDLNAYGKEDPINALTGAGLVNQLATREANPYSYVFDGETGYLDHALTSASLNTQVAGVGHWHINADEPYFIDYNLEFKQPACPTCTPDLYSATPYRSSDHDPVIIGLQLLKKLDGSTGRDALTGTAGDDVITGGDGADTLTGGAGADVFVYRSLREAGDTITDFAPGTDRVDLKALLLGIGYSGTNPVADGYLKLVSTTLGTSVQIDTDGTAGPAIARPIVLLKNVATNTLNAGRDFIVAP</sequence>
<dbReference type="OrthoDB" id="9800417at2"/>